<keyword evidence="1" id="KW-0732">Signal</keyword>
<protein>
    <submittedName>
        <fullName evidence="3">PorV/PorQ family protein</fullName>
    </submittedName>
</protein>
<dbReference type="EMBL" id="JABZGR010000012">
    <property type="protein sequence ID" value="MBF0970407.1"/>
    <property type="molecule type" value="Genomic_DNA"/>
</dbReference>
<accession>A0A929WZ84</accession>
<organism evidence="3 4">
    <name type="scientific">Alloprevotella tannerae</name>
    <dbReference type="NCBI Taxonomy" id="76122"/>
    <lineage>
        <taxon>Bacteria</taxon>
        <taxon>Pseudomonadati</taxon>
        <taxon>Bacteroidota</taxon>
        <taxon>Bacteroidia</taxon>
        <taxon>Bacteroidales</taxon>
        <taxon>Prevotellaceae</taxon>
        <taxon>Alloprevotella</taxon>
    </lineage>
</organism>
<gene>
    <name evidence="3" type="ORF">HXK21_05135</name>
</gene>
<dbReference type="InterPro" id="IPR045741">
    <property type="entry name" value="PorV"/>
</dbReference>
<dbReference type="AlphaFoldDB" id="A0A929WZ84"/>
<dbReference type="NCBIfam" id="NF033709">
    <property type="entry name" value="PorV_fam"/>
    <property type="match status" value="1"/>
</dbReference>
<dbReference type="Gene3D" id="2.40.160.60">
    <property type="entry name" value="Outer membrane protein transport protein (OMPP1/FadL/TodX)"/>
    <property type="match status" value="1"/>
</dbReference>
<name>A0A929WZ84_9BACT</name>
<dbReference type="Proteomes" id="UP000704068">
    <property type="component" value="Unassembled WGS sequence"/>
</dbReference>
<evidence type="ECO:0000259" key="2">
    <source>
        <dbReference type="Pfam" id="PF19572"/>
    </source>
</evidence>
<feature type="chain" id="PRO_5036859634" evidence="1">
    <location>
        <begin position="23"/>
        <end position="317"/>
    </location>
</feature>
<evidence type="ECO:0000256" key="1">
    <source>
        <dbReference type="SAM" id="SignalP"/>
    </source>
</evidence>
<dbReference type="Pfam" id="PF19572">
    <property type="entry name" value="PorV"/>
    <property type="match status" value="1"/>
</dbReference>
<evidence type="ECO:0000313" key="3">
    <source>
        <dbReference type="EMBL" id="MBF0970407.1"/>
    </source>
</evidence>
<comment type="caution">
    <text evidence="3">The sequence shown here is derived from an EMBL/GenBank/DDBJ whole genome shotgun (WGS) entry which is preliminary data.</text>
</comment>
<evidence type="ECO:0000313" key="4">
    <source>
        <dbReference type="Proteomes" id="UP000704068"/>
    </source>
</evidence>
<proteinExistence type="predicted"/>
<feature type="domain" description="Type IX secretion system protein PorV" evidence="2">
    <location>
        <begin position="22"/>
        <end position="240"/>
    </location>
</feature>
<reference evidence="3" key="1">
    <citation type="submission" date="2020-04" db="EMBL/GenBank/DDBJ databases">
        <title>Deep metagenomics examines the oral microbiome during advanced dental caries in children, revealing novel taxa and co-occurrences with host molecules.</title>
        <authorList>
            <person name="Baker J.L."/>
            <person name="Morton J.T."/>
            <person name="Dinis M."/>
            <person name="Alvarez R."/>
            <person name="Tran N.C."/>
            <person name="Knight R."/>
            <person name="Edlund A."/>
        </authorList>
    </citation>
    <scope>NUCLEOTIDE SEQUENCE</scope>
    <source>
        <strain evidence="3">JCVI_34_bin.1</strain>
    </source>
</reference>
<sequence length="317" mass="34388">MQHKIKWIACAVFALCATTGRAQGRALPFLMLNPDARAQSLGNTAVGLSQGMYLYTNPSGIFYTDKKASVDASLSFFPKEEGATGHLGIYTAAAHWRPAKAHAFMLGFRYAGGLSFQGYDLFGQPTKEYKPFDWALDLGYAYRFTPELSVFASGSFFYSHLSSNARGGAFGLGATYHKRDVRLGNHSAAYTLTAKVSDLGPKLDYGNTEADLPASASLGGEFSMALSEQHAIAVSLGARYYFLPKDSHLFTSGIGVEYTYDKKYSLRAGYELAEHNMSHATFGAGIKYGGLKFNAAYALKTSDNGVNHFTLGLGFDF</sequence>
<feature type="signal peptide" evidence="1">
    <location>
        <begin position="1"/>
        <end position="22"/>
    </location>
</feature>
<dbReference type="RefSeq" id="WP_303763808.1">
    <property type="nucleotide sequence ID" value="NZ_JABZGR010000012.1"/>
</dbReference>